<keyword evidence="3 15" id="KW-0808">Transferase</keyword>
<dbReference type="GO" id="GO:0030163">
    <property type="term" value="P:protein catabolic process"/>
    <property type="evidence" value="ECO:0007669"/>
    <property type="project" value="UniProtKB-UniRule"/>
</dbReference>
<comment type="subcellular location">
    <subcellularLocation>
        <location evidence="1 15">Cytoplasm</location>
    </subcellularLocation>
</comment>
<dbReference type="GO" id="GO:0005737">
    <property type="term" value="C:cytoplasm"/>
    <property type="evidence" value="ECO:0007669"/>
    <property type="project" value="UniProtKB-SubCell"/>
</dbReference>
<evidence type="ECO:0000256" key="7">
    <source>
        <dbReference type="ARBA" id="ARBA00051538"/>
    </source>
</evidence>
<dbReference type="PANTHER" id="PTHR30098:SF2">
    <property type="entry name" value="LEUCYL_PHENYLALANYL-TRNA--PROTEIN TRANSFERASE"/>
    <property type="match status" value="1"/>
</dbReference>
<gene>
    <name evidence="15 16" type="primary">aat</name>
    <name evidence="16" type="ORF">GF1_24040</name>
</gene>
<dbReference type="Pfam" id="PF03588">
    <property type="entry name" value="Leu_Phe_trans"/>
    <property type="match status" value="1"/>
</dbReference>
<dbReference type="InterPro" id="IPR042221">
    <property type="entry name" value="Leu/Phe-tRNA_Trfase_N"/>
</dbReference>
<dbReference type="SUPFAM" id="SSF55729">
    <property type="entry name" value="Acyl-CoA N-acyltransferases (Nat)"/>
    <property type="match status" value="1"/>
</dbReference>
<dbReference type="RefSeq" id="WP_267926768.1">
    <property type="nucleotide sequence ID" value="NZ_AP024233.1"/>
</dbReference>
<dbReference type="NCBIfam" id="TIGR00667">
    <property type="entry name" value="aat"/>
    <property type="match status" value="1"/>
</dbReference>
<dbReference type="AlphaFoldDB" id="A0A915U299"/>
<evidence type="ECO:0000256" key="10">
    <source>
        <dbReference type="ARBA" id="ARBA00066767"/>
    </source>
</evidence>
<accession>A0A915U299</accession>
<keyword evidence="17" id="KW-1185">Reference proteome</keyword>
<dbReference type="Proteomes" id="UP001063350">
    <property type="component" value="Chromosome"/>
</dbReference>
<evidence type="ECO:0000256" key="13">
    <source>
        <dbReference type="ARBA" id="ARBA00077165"/>
    </source>
</evidence>
<evidence type="ECO:0000313" key="16">
    <source>
        <dbReference type="EMBL" id="BCO10028.1"/>
    </source>
</evidence>
<dbReference type="EMBL" id="AP024233">
    <property type="protein sequence ID" value="BCO10028.1"/>
    <property type="molecule type" value="Genomic_DNA"/>
</dbReference>
<evidence type="ECO:0000256" key="8">
    <source>
        <dbReference type="ARBA" id="ARBA00054043"/>
    </source>
</evidence>
<keyword evidence="2 15" id="KW-0963">Cytoplasm</keyword>
<dbReference type="FunFam" id="3.40.630.70:FF:000001">
    <property type="entry name" value="Leucyl/phenylalanyl-tRNA--protein transferase"/>
    <property type="match status" value="1"/>
</dbReference>
<evidence type="ECO:0000256" key="4">
    <source>
        <dbReference type="ARBA" id="ARBA00023315"/>
    </source>
</evidence>
<organism evidence="16 17">
    <name type="scientific">Desulfolithobacter dissulfuricans</name>
    <dbReference type="NCBI Taxonomy" id="2795293"/>
    <lineage>
        <taxon>Bacteria</taxon>
        <taxon>Pseudomonadati</taxon>
        <taxon>Thermodesulfobacteriota</taxon>
        <taxon>Desulfobulbia</taxon>
        <taxon>Desulfobulbales</taxon>
        <taxon>Desulfobulbaceae</taxon>
        <taxon>Desulfolithobacter</taxon>
    </lineage>
</organism>
<comment type="catalytic activity">
    <reaction evidence="7 15">
        <text>N-terminal L-lysyl-[protein] + L-leucyl-tRNA(Leu) = N-terminal L-leucyl-L-lysyl-[protein] + tRNA(Leu) + H(+)</text>
        <dbReference type="Rhea" id="RHEA:12340"/>
        <dbReference type="Rhea" id="RHEA-COMP:9613"/>
        <dbReference type="Rhea" id="RHEA-COMP:9622"/>
        <dbReference type="Rhea" id="RHEA-COMP:12670"/>
        <dbReference type="Rhea" id="RHEA-COMP:12671"/>
        <dbReference type="ChEBI" id="CHEBI:15378"/>
        <dbReference type="ChEBI" id="CHEBI:65249"/>
        <dbReference type="ChEBI" id="CHEBI:78442"/>
        <dbReference type="ChEBI" id="CHEBI:78494"/>
        <dbReference type="ChEBI" id="CHEBI:133043"/>
        <dbReference type="EC" id="2.3.2.6"/>
    </reaction>
</comment>
<evidence type="ECO:0000313" key="17">
    <source>
        <dbReference type="Proteomes" id="UP001063350"/>
    </source>
</evidence>
<dbReference type="PANTHER" id="PTHR30098">
    <property type="entry name" value="LEUCYL/PHENYLALANYL-TRNA--PROTEIN TRANSFERASE"/>
    <property type="match status" value="1"/>
</dbReference>
<evidence type="ECO:0000256" key="14">
    <source>
        <dbReference type="ARBA" id="ARBA00083640"/>
    </source>
</evidence>
<dbReference type="Gene3D" id="3.30.70.3550">
    <property type="entry name" value="Leucyl/phenylalanyl-tRNA-protein transferase, N-terminal domain"/>
    <property type="match status" value="1"/>
</dbReference>
<dbReference type="FunFam" id="3.30.70.3550:FF:000001">
    <property type="entry name" value="Leucyl/phenylalanyl-tRNA--protein transferase"/>
    <property type="match status" value="1"/>
</dbReference>
<sequence>MPVFQLPREPLFPSPDLAEPGGLLAVGGDLSPARLLAAYREGIFPWYSEGEPILWWSPAPRLVLFPEKFHLPRRLARTIRRKTFRVTADTAFRDVISSCGTLREKSGEGTWITRDMLEAYCRLHELGYAHSIECWQDDTLTGGLYGVCLDRVFFGESMFTRVRDSSKVALAALIEHAIATGIAMIDCQMTTDHLLRFGAREVSRERFQELLDRYIDGLQPQKKWRLHSTD</sequence>
<comment type="function">
    <text evidence="8 15">Functions in the N-end rule pathway of protein degradation where it conjugates Leu, Phe and, less efficiently, Met from aminoacyl-tRNAs to the N-termini of proteins containing an N-terminal arginine or lysine.</text>
</comment>
<name>A0A915U299_9BACT</name>
<dbReference type="GO" id="GO:0008914">
    <property type="term" value="F:leucyl-tRNA--protein transferase activity"/>
    <property type="evidence" value="ECO:0007669"/>
    <property type="project" value="UniProtKB-UniRule"/>
</dbReference>
<evidence type="ECO:0000256" key="5">
    <source>
        <dbReference type="ARBA" id="ARBA00050607"/>
    </source>
</evidence>
<reference evidence="16" key="1">
    <citation type="submission" date="2020-12" db="EMBL/GenBank/DDBJ databases">
        <title>Desulfobium dissulfuricans gen. nov., sp. nov., a novel mesophilic, sulfate-reducing bacterium isolated from a deep-sea hydrothermal vent.</title>
        <authorList>
            <person name="Hashimoto Y."/>
            <person name="Tame A."/>
            <person name="Sawayama S."/>
            <person name="Miyazaki J."/>
            <person name="Takai K."/>
            <person name="Nakagawa S."/>
        </authorList>
    </citation>
    <scope>NUCLEOTIDE SEQUENCE</scope>
    <source>
        <strain evidence="16">GF1</strain>
    </source>
</reference>
<dbReference type="KEGG" id="ddu:GF1_24040"/>
<dbReference type="InterPro" id="IPR016181">
    <property type="entry name" value="Acyl_CoA_acyltransferase"/>
</dbReference>
<evidence type="ECO:0000256" key="2">
    <source>
        <dbReference type="ARBA" id="ARBA00022490"/>
    </source>
</evidence>
<dbReference type="InterPro" id="IPR042203">
    <property type="entry name" value="Leu/Phe-tRNA_Trfase_C"/>
</dbReference>
<keyword evidence="4 15" id="KW-0012">Acyltransferase</keyword>
<evidence type="ECO:0000256" key="6">
    <source>
        <dbReference type="ARBA" id="ARBA00050652"/>
    </source>
</evidence>
<dbReference type="InterPro" id="IPR004616">
    <property type="entry name" value="Leu/Phe-tRNA_Trfase"/>
</dbReference>
<evidence type="ECO:0000256" key="1">
    <source>
        <dbReference type="ARBA" id="ARBA00004496"/>
    </source>
</evidence>
<proteinExistence type="inferred from homology"/>
<evidence type="ECO:0000256" key="15">
    <source>
        <dbReference type="HAMAP-Rule" id="MF_00688"/>
    </source>
</evidence>
<comment type="similarity">
    <text evidence="9 15">Belongs to the L/F-transferase family.</text>
</comment>
<comment type="catalytic activity">
    <reaction evidence="6 15">
        <text>N-terminal L-arginyl-[protein] + L-leucyl-tRNA(Leu) = N-terminal L-leucyl-L-arginyl-[protein] + tRNA(Leu) + H(+)</text>
        <dbReference type="Rhea" id="RHEA:50416"/>
        <dbReference type="Rhea" id="RHEA-COMP:9613"/>
        <dbReference type="Rhea" id="RHEA-COMP:9622"/>
        <dbReference type="Rhea" id="RHEA-COMP:12672"/>
        <dbReference type="Rhea" id="RHEA-COMP:12673"/>
        <dbReference type="ChEBI" id="CHEBI:15378"/>
        <dbReference type="ChEBI" id="CHEBI:64719"/>
        <dbReference type="ChEBI" id="CHEBI:78442"/>
        <dbReference type="ChEBI" id="CHEBI:78494"/>
        <dbReference type="ChEBI" id="CHEBI:133044"/>
        <dbReference type="EC" id="2.3.2.6"/>
    </reaction>
</comment>
<dbReference type="HAMAP" id="MF_00688">
    <property type="entry name" value="Leu_Phe_trans"/>
    <property type="match status" value="1"/>
</dbReference>
<evidence type="ECO:0000256" key="9">
    <source>
        <dbReference type="ARBA" id="ARBA00061535"/>
    </source>
</evidence>
<evidence type="ECO:0000256" key="11">
    <source>
        <dbReference type="ARBA" id="ARBA00074372"/>
    </source>
</evidence>
<comment type="catalytic activity">
    <reaction evidence="5 15">
        <text>L-phenylalanyl-tRNA(Phe) + an N-terminal L-alpha-aminoacyl-[protein] = an N-terminal L-phenylalanyl-L-alpha-aminoacyl-[protein] + tRNA(Phe)</text>
        <dbReference type="Rhea" id="RHEA:43632"/>
        <dbReference type="Rhea" id="RHEA-COMP:9668"/>
        <dbReference type="Rhea" id="RHEA-COMP:9699"/>
        <dbReference type="Rhea" id="RHEA-COMP:10636"/>
        <dbReference type="Rhea" id="RHEA-COMP:10637"/>
        <dbReference type="ChEBI" id="CHEBI:78442"/>
        <dbReference type="ChEBI" id="CHEBI:78531"/>
        <dbReference type="ChEBI" id="CHEBI:78597"/>
        <dbReference type="ChEBI" id="CHEBI:83561"/>
        <dbReference type="EC" id="2.3.2.6"/>
    </reaction>
</comment>
<evidence type="ECO:0000256" key="12">
    <source>
        <dbReference type="ARBA" id="ARBA00077136"/>
    </source>
</evidence>
<dbReference type="EC" id="2.3.2.6" evidence="10 15"/>
<protein>
    <recommendedName>
        <fullName evidence="11 15">Leucyl/phenylalanyl-tRNA--protein transferase</fullName>
        <ecNumber evidence="10 15">2.3.2.6</ecNumber>
    </recommendedName>
    <alternativeName>
        <fullName evidence="12 15">L/F-transferase</fullName>
    </alternativeName>
    <alternativeName>
        <fullName evidence="13 15">Leucyltransferase</fullName>
    </alternativeName>
    <alternativeName>
        <fullName evidence="14 15">Phenyalanyltransferase</fullName>
    </alternativeName>
</protein>
<evidence type="ECO:0000256" key="3">
    <source>
        <dbReference type="ARBA" id="ARBA00022679"/>
    </source>
</evidence>
<dbReference type="Gene3D" id="3.40.630.70">
    <property type="entry name" value="Leucyl/phenylalanyl-tRNA-protein transferase, C-terminal domain"/>
    <property type="match status" value="1"/>
</dbReference>